<evidence type="ECO:0000259" key="14">
    <source>
        <dbReference type="Pfam" id="PF00520"/>
    </source>
</evidence>
<evidence type="ECO:0000256" key="12">
    <source>
        <dbReference type="SAM" id="MobiDB-lite"/>
    </source>
</evidence>
<dbReference type="PANTHER" id="PTHR11537">
    <property type="entry name" value="VOLTAGE-GATED POTASSIUM CHANNEL"/>
    <property type="match status" value="1"/>
</dbReference>
<evidence type="ECO:0000313" key="16">
    <source>
        <dbReference type="Proteomes" id="UP001209570"/>
    </source>
</evidence>
<evidence type="ECO:0000256" key="8">
    <source>
        <dbReference type="ARBA" id="ARBA00022989"/>
    </source>
</evidence>
<dbReference type="Gene3D" id="1.10.287.70">
    <property type="match status" value="1"/>
</dbReference>
<evidence type="ECO:0000256" key="1">
    <source>
        <dbReference type="ARBA" id="ARBA00004141"/>
    </source>
</evidence>
<dbReference type="Pfam" id="PF00520">
    <property type="entry name" value="Ion_trans"/>
    <property type="match status" value="1"/>
</dbReference>
<comment type="subcellular location">
    <subcellularLocation>
        <location evidence="1">Membrane</location>
        <topology evidence="1">Multi-pass membrane protein</topology>
    </subcellularLocation>
</comment>
<dbReference type="SUPFAM" id="SSF81324">
    <property type="entry name" value="Voltage-gated potassium channels"/>
    <property type="match status" value="1"/>
</dbReference>
<sequence length="424" mass="47576">MSKVVQDKKANRDQSDDDEEVEVEIRGPAAVSAVSPGGGEVIQFTERPTAIEMDDGTPEVEAPTTMRTRMKRFFRLPNDAIKETWSRLDLPDELTDMISISVEQEEYGERRDGEFWKLVHETLFGSNTRQGQICGIVLFLLITTSVLLAIMDSVHQIRAEYGDIIYAIEAVFTVIFAIEYVLRVWCLRRPSEYICSAMGIVDISSILPTIITFFLPPARPLADLATLRIFRVIRVFRVLRLVRFVDAARALKDNIDANKLRVAVFMFFVFSMIVVIGCAMYLIEGEANGFTNIPVSLYWAVVTLTTVGYGDIAPQTVPGRLLAAVVMFSGYGVIACPLVLNTQTEEEALRLNCECYKCFRGLHQDDANFCRHCGTALRLPKSKQRKLRKKKSTNSDNQSDAEVSSVQPMPVRAVELEPPKVEAT</sequence>
<dbReference type="InterPro" id="IPR005821">
    <property type="entry name" value="Ion_trans_dom"/>
</dbReference>
<feature type="compositionally biased region" description="Basic residues" evidence="12">
    <location>
        <begin position="382"/>
        <end position="392"/>
    </location>
</feature>
<feature type="region of interest" description="Disordered" evidence="12">
    <location>
        <begin position="1"/>
        <end position="36"/>
    </location>
</feature>
<keyword evidence="2" id="KW-0813">Transport</keyword>
<keyword evidence="9" id="KW-0406">Ion transport</keyword>
<keyword evidence="5" id="KW-0631">Potassium channel</keyword>
<evidence type="ECO:0000256" key="13">
    <source>
        <dbReference type="SAM" id="Phobius"/>
    </source>
</evidence>
<keyword evidence="11" id="KW-0407">Ion channel</keyword>
<evidence type="ECO:0000313" key="15">
    <source>
        <dbReference type="EMBL" id="KAJ0406665.1"/>
    </source>
</evidence>
<gene>
    <name evidence="15" type="ORF">P43SY_009776</name>
</gene>
<evidence type="ECO:0000256" key="10">
    <source>
        <dbReference type="ARBA" id="ARBA00023136"/>
    </source>
</evidence>
<accession>A0AAD5LMN0</accession>
<dbReference type="InterPro" id="IPR027359">
    <property type="entry name" value="Volt_channel_dom_sf"/>
</dbReference>
<keyword evidence="7" id="KW-0630">Potassium</keyword>
<dbReference type="FunFam" id="1.10.287.70:FF:000194">
    <property type="entry name" value="Voltage-gated Ion Channel"/>
    <property type="match status" value="1"/>
</dbReference>
<feature type="compositionally biased region" description="Basic and acidic residues" evidence="12">
    <location>
        <begin position="414"/>
        <end position="424"/>
    </location>
</feature>
<dbReference type="GO" id="GO:0005249">
    <property type="term" value="F:voltage-gated potassium channel activity"/>
    <property type="evidence" value="ECO:0007669"/>
    <property type="project" value="InterPro"/>
</dbReference>
<evidence type="ECO:0000256" key="7">
    <source>
        <dbReference type="ARBA" id="ARBA00022958"/>
    </source>
</evidence>
<evidence type="ECO:0000256" key="4">
    <source>
        <dbReference type="ARBA" id="ARBA00022692"/>
    </source>
</evidence>
<feature type="transmembrane region" description="Helical" evidence="13">
    <location>
        <begin position="163"/>
        <end position="182"/>
    </location>
</feature>
<evidence type="ECO:0000256" key="5">
    <source>
        <dbReference type="ARBA" id="ARBA00022826"/>
    </source>
</evidence>
<protein>
    <recommendedName>
        <fullName evidence="14">Ion transport domain-containing protein</fullName>
    </recommendedName>
</protein>
<dbReference type="InterPro" id="IPR028325">
    <property type="entry name" value="VG_K_chnl"/>
</dbReference>
<keyword evidence="6" id="KW-0851">Voltage-gated channel</keyword>
<keyword evidence="8 13" id="KW-1133">Transmembrane helix</keyword>
<dbReference type="GO" id="GO:0001508">
    <property type="term" value="P:action potential"/>
    <property type="evidence" value="ECO:0007669"/>
    <property type="project" value="TreeGrafter"/>
</dbReference>
<dbReference type="AlphaFoldDB" id="A0AAD5LMN0"/>
<dbReference type="PANTHER" id="PTHR11537:SF254">
    <property type="entry name" value="POTASSIUM VOLTAGE-GATED CHANNEL PROTEIN SHAB"/>
    <property type="match status" value="1"/>
</dbReference>
<feature type="compositionally biased region" description="Polar residues" evidence="12">
    <location>
        <begin position="394"/>
        <end position="407"/>
    </location>
</feature>
<evidence type="ECO:0000256" key="9">
    <source>
        <dbReference type="ARBA" id="ARBA00023065"/>
    </source>
</evidence>
<proteinExistence type="predicted"/>
<feature type="transmembrane region" description="Helical" evidence="13">
    <location>
        <begin position="133"/>
        <end position="151"/>
    </location>
</feature>
<feature type="transmembrane region" description="Helical" evidence="13">
    <location>
        <begin position="321"/>
        <end position="340"/>
    </location>
</feature>
<feature type="transmembrane region" description="Helical" evidence="13">
    <location>
        <begin position="289"/>
        <end position="309"/>
    </location>
</feature>
<evidence type="ECO:0000256" key="6">
    <source>
        <dbReference type="ARBA" id="ARBA00022882"/>
    </source>
</evidence>
<feature type="region of interest" description="Disordered" evidence="12">
    <location>
        <begin position="382"/>
        <end position="424"/>
    </location>
</feature>
<feature type="compositionally biased region" description="Basic and acidic residues" evidence="12">
    <location>
        <begin position="1"/>
        <end position="14"/>
    </location>
</feature>
<name>A0AAD5LMN0_PYTIN</name>
<keyword evidence="10 13" id="KW-0472">Membrane</keyword>
<evidence type="ECO:0000256" key="11">
    <source>
        <dbReference type="ARBA" id="ARBA00023303"/>
    </source>
</evidence>
<evidence type="ECO:0000256" key="3">
    <source>
        <dbReference type="ARBA" id="ARBA00022538"/>
    </source>
</evidence>
<dbReference type="EMBL" id="JAKCXM010000030">
    <property type="protein sequence ID" value="KAJ0406665.1"/>
    <property type="molecule type" value="Genomic_DNA"/>
</dbReference>
<comment type="caution">
    <text evidence="15">The sequence shown here is derived from an EMBL/GenBank/DDBJ whole genome shotgun (WGS) entry which is preliminary data.</text>
</comment>
<dbReference type="Gene3D" id="1.20.120.350">
    <property type="entry name" value="Voltage-gated potassium channels. Chain C"/>
    <property type="match status" value="1"/>
</dbReference>
<keyword evidence="16" id="KW-1185">Reference proteome</keyword>
<organism evidence="15 16">
    <name type="scientific">Pythium insidiosum</name>
    <name type="common">Pythiosis disease agent</name>
    <dbReference type="NCBI Taxonomy" id="114742"/>
    <lineage>
        <taxon>Eukaryota</taxon>
        <taxon>Sar</taxon>
        <taxon>Stramenopiles</taxon>
        <taxon>Oomycota</taxon>
        <taxon>Peronosporomycetes</taxon>
        <taxon>Pythiales</taxon>
        <taxon>Pythiaceae</taxon>
        <taxon>Pythium</taxon>
    </lineage>
</organism>
<feature type="transmembrane region" description="Helical" evidence="13">
    <location>
        <begin position="194"/>
        <end position="215"/>
    </location>
</feature>
<evidence type="ECO:0000256" key="2">
    <source>
        <dbReference type="ARBA" id="ARBA00022448"/>
    </source>
</evidence>
<feature type="transmembrane region" description="Helical" evidence="13">
    <location>
        <begin position="260"/>
        <end position="283"/>
    </location>
</feature>
<dbReference type="Proteomes" id="UP001209570">
    <property type="component" value="Unassembled WGS sequence"/>
</dbReference>
<reference evidence="15" key="1">
    <citation type="submission" date="2021-12" db="EMBL/GenBank/DDBJ databases">
        <title>Prjna785345.</title>
        <authorList>
            <person name="Rujirawat T."/>
            <person name="Krajaejun T."/>
        </authorList>
    </citation>
    <scope>NUCLEOTIDE SEQUENCE</scope>
    <source>
        <strain evidence="15">Pi057C3</strain>
    </source>
</reference>
<keyword evidence="4 13" id="KW-0812">Transmembrane</keyword>
<dbReference type="GO" id="GO:0008076">
    <property type="term" value="C:voltage-gated potassium channel complex"/>
    <property type="evidence" value="ECO:0007669"/>
    <property type="project" value="InterPro"/>
</dbReference>
<keyword evidence="3" id="KW-0633">Potassium transport</keyword>
<dbReference type="PRINTS" id="PR00169">
    <property type="entry name" value="KCHANNEL"/>
</dbReference>
<feature type="domain" description="Ion transport" evidence="14">
    <location>
        <begin position="136"/>
        <end position="338"/>
    </location>
</feature>